<dbReference type="RefSeq" id="WP_185252255.1">
    <property type="nucleotide sequence ID" value="NZ_JACKXE010000001.1"/>
</dbReference>
<dbReference type="InterPro" id="IPR022062">
    <property type="entry name" value="DUF3618"/>
</dbReference>
<evidence type="ECO:0000313" key="4">
    <source>
        <dbReference type="Proteomes" id="UP000523955"/>
    </source>
</evidence>
<gene>
    <name evidence="3" type="ORF">H5V45_06910</name>
</gene>
<sequence>MSTNGTTPAQTSAQTPAAQTPEEIEADIARQREELAATVGQLQAKLDVKARAQDKAAELKDRATTSTGSPRPELVGGAVAVLAVVALLVWRRRTH</sequence>
<feature type="region of interest" description="Disordered" evidence="1">
    <location>
        <begin position="1"/>
        <end position="24"/>
    </location>
</feature>
<keyword evidence="2" id="KW-0812">Transmembrane</keyword>
<reference evidence="3 4" key="1">
    <citation type="submission" date="2020-08" db="EMBL/GenBank/DDBJ databases">
        <authorList>
            <person name="Seo M.-J."/>
        </authorList>
    </citation>
    <scope>NUCLEOTIDE SEQUENCE [LARGE SCALE GENOMIC DNA]</scope>
    <source>
        <strain evidence="3 4">KIGAM211</strain>
    </source>
</reference>
<evidence type="ECO:0000256" key="1">
    <source>
        <dbReference type="SAM" id="MobiDB-lite"/>
    </source>
</evidence>
<keyword evidence="4" id="KW-1185">Reference proteome</keyword>
<organism evidence="3 4">
    <name type="scientific">Nocardioides luti</name>
    <dbReference type="NCBI Taxonomy" id="2761101"/>
    <lineage>
        <taxon>Bacteria</taxon>
        <taxon>Bacillati</taxon>
        <taxon>Actinomycetota</taxon>
        <taxon>Actinomycetes</taxon>
        <taxon>Propionibacteriales</taxon>
        <taxon>Nocardioidaceae</taxon>
        <taxon>Nocardioides</taxon>
    </lineage>
</organism>
<protein>
    <submittedName>
        <fullName evidence="3">DUF3618 domain-containing protein</fullName>
    </submittedName>
</protein>
<keyword evidence="2" id="KW-0472">Membrane</keyword>
<evidence type="ECO:0000256" key="2">
    <source>
        <dbReference type="SAM" id="Phobius"/>
    </source>
</evidence>
<feature type="compositionally biased region" description="Basic and acidic residues" evidence="1">
    <location>
        <begin position="52"/>
        <end position="63"/>
    </location>
</feature>
<proteinExistence type="predicted"/>
<comment type="caution">
    <text evidence="3">The sequence shown here is derived from an EMBL/GenBank/DDBJ whole genome shotgun (WGS) entry which is preliminary data.</text>
</comment>
<feature type="transmembrane region" description="Helical" evidence="2">
    <location>
        <begin position="74"/>
        <end position="90"/>
    </location>
</feature>
<dbReference type="EMBL" id="JACKXE010000001">
    <property type="protein sequence ID" value="MBB6627049.1"/>
    <property type="molecule type" value="Genomic_DNA"/>
</dbReference>
<dbReference type="Pfam" id="PF12277">
    <property type="entry name" value="DUF3618"/>
    <property type="match status" value="1"/>
</dbReference>
<feature type="region of interest" description="Disordered" evidence="1">
    <location>
        <begin position="52"/>
        <end position="74"/>
    </location>
</feature>
<dbReference type="Proteomes" id="UP000523955">
    <property type="component" value="Unassembled WGS sequence"/>
</dbReference>
<name>A0A7X0RHD6_9ACTN</name>
<dbReference type="AlphaFoldDB" id="A0A7X0RHD6"/>
<accession>A0A7X0RHD6</accession>
<feature type="compositionally biased region" description="Low complexity" evidence="1">
    <location>
        <begin position="1"/>
        <end position="21"/>
    </location>
</feature>
<keyword evidence="2" id="KW-1133">Transmembrane helix</keyword>
<evidence type="ECO:0000313" key="3">
    <source>
        <dbReference type="EMBL" id="MBB6627049.1"/>
    </source>
</evidence>